<dbReference type="OrthoDB" id="5137249at2"/>
<feature type="transmembrane region" description="Helical" evidence="7">
    <location>
        <begin position="750"/>
        <end position="770"/>
    </location>
</feature>
<dbReference type="PROSITE" id="PS51257">
    <property type="entry name" value="PROKAR_LIPOPROTEIN"/>
    <property type="match status" value="1"/>
</dbReference>
<feature type="transmembrane region" description="Helical" evidence="7">
    <location>
        <begin position="273"/>
        <end position="291"/>
    </location>
</feature>
<proteinExistence type="inferred from homology"/>
<keyword evidence="3" id="KW-1003">Cell membrane</keyword>
<dbReference type="EMBL" id="CP000390">
    <property type="protein sequence ID" value="ABG63671.1"/>
    <property type="molecule type" value="Genomic_DNA"/>
</dbReference>
<dbReference type="eggNOG" id="COG0577">
    <property type="taxonomic scope" value="Bacteria"/>
</dbReference>
<organism evidence="9">
    <name type="scientific">Chelativorans sp. (strain BNC1)</name>
    <dbReference type="NCBI Taxonomy" id="266779"/>
    <lineage>
        <taxon>Bacteria</taxon>
        <taxon>Pseudomonadati</taxon>
        <taxon>Pseudomonadota</taxon>
        <taxon>Alphaproteobacteria</taxon>
        <taxon>Hyphomicrobiales</taxon>
        <taxon>Phyllobacteriaceae</taxon>
        <taxon>Chelativorans</taxon>
    </lineage>
</organism>
<reference evidence="9" key="1">
    <citation type="submission" date="2006-06" db="EMBL/GenBank/DDBJ databases">
        <title>Complete sequence of chromosome of Chelativorans sp. BNC1.</title>
        <authorList>
            <consortium name="US DOE Joint Genome Institute"/>
            <person name="Copeland A."/>
            <person name="Lucas S."/>
            <person name="Lapidus A."/>
            <person name="Barry K."/>
            <person name="Detter J.C."/>
            <person name="Glavina del Rio T."/>
            <person name="Hammon N."/>
            <person name="Israni S."/>
            <person name="Dalin E."/>
            <person name="Tice H."/>
            <person name="Pitluck S."/>
            <person name="Chertkov O."/>
            <person name="Brettin T."/>
            <person name="Bruce D."/>
            <person name="Han C."/>
            <person name="Tapia R."/>
            <person name="Gilna P."/>
            <person name="Schmutz J."/>
            <person name="Larimer F."/>
            <person name="Land M."/>
            <person name="Hauser L."/>
            <person name="Kyrpides N."/>
            <person name="Mikhailova N."/>
            <person name="Richardson P."/>
        </authorList>
    </citation>
    <scope>NUCLEOTIDE SEQUENCE</scope>
    <source>
        <strain evidence="9">BNC1</strain>
    </source>
</reference>
<sequence length="787" mass="86504">MSVLDRKLLRDLFRLWAQVLAIALVMACGVATIILAIGAYRSLEETRSAFYDRYRFATVFSGLTRAPLQMKNELASISGVSGIELRIVKPVLLDMPGMAEPATGIAVSIPDHGEPAVNRLYLRSGRLPEPGRTGEIAVTEPFALAHRMVPGSQFDAIMNGRKRTLTVTGIVLSPEYIYAIGPGDMIPDQRRFGIFFMPRAALAGIFDMEGAFNDVALRTQRNADLSEIIDTLDAILGPYGGTGTHDRTDQISHTFLDEELAQLRAMAAVIPPVFLFVSAFLVNMILTRLIALEREQVGLMKAVGYGSAAIAWHYAKLTLVIALIGIVIGSIAGDWLGRGMTRLYAQFYSFPFLIFRQSLDLYAIAAIVSAVAALAGSMRSIWGVASLPPAIAMQPPTPTRYRSFFSEGAHHLTILSQLTIMAFRHLVRWPVRTLLTAFGTSLAVALLIMALLSFDSVAFMVDTVFFRTKRQDATIAFANERSPRALQSVAAMPGVLRAEGFRATPVILRYGHRERRLTISGMMENPDLARMLDKALDPVEPAPVGLMISEWVAKLLHLQVGDIAEVELLERAHRKVPVPVSAIVESYVGLAVYMRADALDRVIGDGPRLSGVRVKIDASRLDDLYTTIKETPAVAAIALQGLSRQRFRETIEKNITIMTSVYAALAVIITFGVVYNSARIQFSERARELASLRVFGFTNGEVSSVLLIELGAMVLLAQPLGWLLGYLLSWSVVRGFESDLFRVPFVINRSTFAIASLIVVTVAAISALIVRRRIDRLDLVRVLKTRE</sequence>
<feature type="transmembrane region" description="Helical" evidence="7">
    <location>
        <begin position="655"/>
        <end position="675"/>
    </location>
</feature>
<dbReference type="HOGENOM" id="CLU_005531_2_0_5"/>
<dbReference type="STRING" id="266779.Meso_2282"/>
<dbReference type="PANTHER" id="PTHR30489">
    <property type="entry name" value="LIPOPROTEIN-RELEASING SYSTEM TRANSMEMBRANE PROTEIN LOLE"/>
    <property type="match status" value="1"/>
</dbReference>
<evidence type="ECO:0000256" key="7">
    <source>
        <dbReference type="SAM" id="Phobius"/>
    </source>
</evidence>
<keyword evidence="6 7" id="KW-0472">Membrane</keyword>
<dbReference type="InterPro" id="IPR051447">
    <property type="entry name" value="Lipoprotein-release_system"/>
</dbReference>
<evidence type="ECO:0000259" key="8">
    <source>
        <dbReference type="Pfam" id="PF02687"/>
    </source>
</evidence>
<dbReference type="GO" id="GO:0098797">
    <property type="term" value="C:plasma membrane protein complex"/>
    <property type="evidence" value="ECO:0007669"/>
    <property type="project" value="TreeGrafter"/>
</dbReference>
<evidence type="ECO:0000256" key="3">
    <source>
        <dbReference type="ARBA" id="ARBA00022475"/>
    </source>
</evidence>
<dbReference type="GO" id="GO:0044874">
    <property type="term" value="P:lipoprotein localization to outer membrane"/>
    <property type="evidence" value="ECO:0007669"/>
    <property type="project" value="TreeGrafter"/>
</dbReference>
<feature type="transmembrane region" description="Helical" evidence="7">
    <location>
        <begin position="358"/>
        <end position="378"/>
    </location>
</feature>
<feature type="domain" description="ABC3 transporter permease C-terminal" evidence="8">
    <location>
        <begin position="272"/>
        <end position="385"/>
    </location>
</feature>
<accession>Q11G04</accession>
<feature type="domain" description="ABC3 transporter permease C-terminal" evidence="8">
    <location>
        <begin position="661"/>
        <end position="774"/>
    </location>
</feature>
<dbReference type="InterPro" id="IPR003838">
    <property type="entry name" value="ABC3_permease_C"/>
</dbReference>
<comment type="similarity">
    <text evidence="2">Belongs to the ABC-4 integral membrane protein family. LolC/E subfamily.</text>
</comment>
<evidence type="ECO:0000256" key="4">
    <source>
        <dbReference type="ARBA" id="ARBA00022692"/>
    </source>
</evidence>
<evidence type="ECO:0000256" key="2">
    <source>
        <dbReference type="ARBA" id="ARBA00005236"/>
    </source>
</evidence>
<evidence type="ECO:0000313" key="9">
    <source>
        <dbReference type="EMBL" id="ABG63671.1"/>
    </source>
</evidence>
<feature type="transmembrane region" description="Helical" evidence="7">
    <location>
        <begin position="705"/>
        <end position="730"/>
    </location>
</feature>
<feature type="transmembrane region" description="Helical" evidence="7">
    <location>
        <begin position="408"/>
        <end position="427"/>
    </location>
</feature>
<evidence type="ECO:0000256" key="6">
    <source>
        <dbReference type="ARBA" id="ARBA00023136"/>
    </source>
</evidence>
<dbReference type="AlphaFoldDB" id="Q11G04"/>
<dbReference type="PANTHER" id="PTHR30489:SF0">
    <property type="entry name" value="LIPOPROTEIN-RELEASING SYSTEM TRANSMEMBRANE PROTEIN LOLE"/>
    <property type="match status" value="1"/>
</dbReference>
<keyword evidence="4 7" id="KW-0812">Transmembrane</keyword>
<dbReference type="Pfam" id="PF02687">
    <property type="entry name" value="FtsX"/>
    <property type="match status" value="2"/>
</dbReference>
<keyword evidence="5 7" id="KW-1133">Transmembrane helix</keyword>
<feature type="transmembrane region" description="Helical" evidence="7">
    <location>
        <begin position="311"/>
        <end position="337"/>
    </location>
</feature>
<feature type="transmembrane region" description="Helical" evidence="7">
    <location>
        <begin position="15"/>
        <end position="40"/>
    </location>
</feature>
<dbReference type="KEGG" id="mes:Meso_2282"/>
<feature type="transmembrane region" description="Helical" evidence="7">
    <location>
        <begin position="434"/>
        <end position="454"/>
    </location>
</feature>
<protein>
    <recommendedName>
        <fullName evidence="8">ABC3 transporter permease C-terminal domain-containing protein</fullName>
    </recommendedName>
</protein>
<name>Q11G04_CHESB</name>
<comment type="subcellular location">
    <subcellularLocation>
        <location evidence="1">Cell membrane</location>
        <topology evidence="1">Multi-pass membrane protein</topology>
    </subcellularLocation>
</comment>
<evidence type="ECO:0000256" key="5">
    <source>
        <dbReference type="ARBA" id="ARBA00022989"/>
    </source>
</evidence>
<evidence type="ECO:0000256" key="1">
    <source>
        <dbReference type="ARBA" id="ARBA00004651"/>
    </source>
</evidence>
<gene>
    <name evidence="9" type="ordered locus">Meso_2282</name>
</gene>